<evidence type="ECO:0000256" key="1">
    <source>
        <dbReference type="SAM" id="Phobius"/>
    </source>
</evidence>
<gene>
    <name evidence="2" type="ORF">GCM10022410_20590</name>
</gene>
<protein>
    <recommendedName>
        <fullName evidence="4">ABC transporter permease</fullName>
    </recommendedName>
</protein>
<organism evidence="2 3">
    <name type="scientific">Amphibacillus indicireducens</name>
    <dbReference type="NCBI Taxonomy" id="1076330"/>
    <lineage>
        <taxon>Bacteria</taxon>
        <taxon>Bacillati</taxon>
        <taxon>Bacillota</taxon>
        <taxon>Bacilli</taxon>
        <taxon>Bacillales</taxon>
        <taxon>Bacillaceae</taxon>
        <taxon>Amphibacillus</taxon>
    </lineage>
</organism>
<feature type="transmembrane region" description="Helical" evidence="1">
    <location>
        <begin position="136"/>
        <end position="158"/>
    </location>
</feature>
<feature type="transmembrane region" description="Helical" evidence="1">
    <location>
        <begin position="21"/>
        <end position="42"/>
    </location>
</feature>
<keyword evidence="1" id="KW-0472">Membrane</keyword>
<evidence type="ECO:0000313" key="2">
    <source>
        <dbReference type="EMBL" id="GAA4075534.1"/>
    </source>
</evidence>
<proteinExistence type="predicted"/>
<dbReference type="Proteomes" id="UP001501734">
    <property type="component" value="Unassembled WGS sequence"/>
</dbReference>
<name>A0ABP7VWH0_9BACI</name>
<reference evidence="3" key="1">
    <citation type="journal article" date="2019" name="Int. J. Syst. Evol. Microbiol.">
        <title>The Global Catalogue of Microorganisms (GCM) 10K type strain sequencing project: providing services to taxonomists for standard genome sequencing and annotation.</title>
        <authorList>
            <consortium name="The Broad Institute Genomics Platform"/>
            <consortium name="The Broad Institute Genome Sequencing Center for Infectious Disease"/>
            <person name="Wu L."/>
            <person name="Ma J."/>
        </authorList>
    </citation>
    <scope>NUCLEOTIDE SEQUENCE [LARGE SCALE GENOMIC DNA]</scope>
    <source>
        <strain evidence="3">JCM 17250</strain>
    </source>
</reference>
<keyword evidence="3" id="KW-1185">Reference proteome</keyword>
<feature type="transmembrane region" description="Helical" evidence="1">
    <location>
        <begin position="170"/>
        <end position="187"/>
    </location>
</feature>
<dbReference type="EMBL" id="BAABDL010000116">
    <property type="protein sequence ID" value="GAA4075534.1"/>
    <property type="molecule type" value="Genomic_DNA"/>
</dbReference>
<keyword evidence="1" id="KW-0812">Transmembrane</keyword>
<evidence type="ECO:0008006" key="4">
    <source>
        <dbReference type="Google" id="ProtNLM"/>
    </source>
</evidence>
<accession>A0ABP7VWH0</accession>
<feature type="transmembrane region" description="Helical" evidence="1">
    <location>
        <begin position="92"/>
        <end position="116"/>
    </location>
</feature>
<feature type="transmembrane region" description="Helical" evidence="1">
    <location>
        <begin position="62"/>
        <end position="80"/>
    </location>
</feature>
<keyword evidence="1" id="KW-1133">Transmembrane helix</keyword>
<comment type="caution">
    <text evidence="2">The sequence shown here is derived from an EMBL/GenBank/DDBJ whole genome shotgun (WGS) entry which is preliminary data.</text>
</comment>
<feature type="transmembrane region" description="Helical" evidence="1">
    <location>
        <begin position="207"/>
        <end position="226"/>
    </location>
</feature>
<sequence>MKLKKDSNIVKLALDFYSMQMKWTFWYLIVVFALSIIASFFLSDITEWERGIVESIYSASKIYLAIVALFTCFAMLGFSVKNGITRKDYFHGTAIAAIGLSFSIIIIGSILSFIFSLFDFDALSSGVSFLDTRSTWIVPIGSLSLILLSYYIAGWIIASGYYRFGGLKTISFVMIGISFVSIIGLLWEHGIEYYIESTLLFSTDNIPIIYKFGVTLALIGLALWLVRLITKRIPIKIE</sequence>
<dbReference type="RefSeq" id="WP_344912886.1">
    <property type="nucleotide sequence ID" value="NZ_BAABDL010000116.1"/>
</dbReference>
<evidence type="ECO:0000313" key="3">
    <source>
        <dbReference type="Proteomes" id="UP001501734"/>
    </source>
</evidence>